<reference evidence="1" key="2">
    <citation type="submission" date="2020-09" db="EMBL/GenBank/DDBJ databases">
        <authorList>
            <person name="Sun Q."/>
            <person name="Zhou Y."/>
        </authorList>
    </citation>
    <scope>NUCLEOTIDE SEQUENCE</scope>
    <source>
        <strain evidence="1">CGMCC 1.10998</strain>
    </source>
</reference>
<proteinExistence type="predicted"/>
<dbReference type="AlphaFoldDB" id="A0A916U998"/>
<comment type="caution">
    <text evidence="1">The sequence shown here is derived from an EMBL/GenBank/DDBJ whole genome shotgun (WGS) entry which is preliminary data.</text>
</comment>
<keyword evidence="2" id="KW-1185">Reference proteome</keyword>
<reference evidence="1" key="1">
    <citation type="journal article" date="2014" name="Int. J. Syst. Evol. Microbiol.">
        <title>Complete genome sequence of Corynebacterium casei LMG S-19264T (=DSM 44701T), isolated from a smear-ripened cheese.</title>
        <authorList>
            <consortium name="US DOE Joint Genome Institute (JGI-PGF)"/>
            <person name="Walter F."/>
            <person name="Albersmeier A."/>
            <person name="Kalinowski J."/>
            <person name="Ruckert C."/>
        </authorList>
    </citation>
    <scope>NUCLEOTIDE SEQUENCE</scope>
    <source>
        <strain evidence="1">CGMCC 1.10998</strain>
    </source>
</reference>
<dbReference type="SUPFAM" id="SSF88723">
    <property type="entry name" value="PIN domain-like"/>
    <property type="match status" value="1"/>
</dbReference>
<sequence length="164" mass="18059">MLDTNVFNRVLDEKIDITVFNEHEVFATHIQHDEILKTKNENRREALLKVFAEMINVQIPTSSAVAGVSVAGGACASADAILPTETAAWGTSNWRGAKWSKNDGSFEDMRRDLDALNKGKNNNTQDILIAETAFRNDLILVSSDVDLCKVMDKHGGQSVSPEDI</sequence>
<dbReference type="Proteomes" id="UP000637423">
    <property type="component" value="Unassembled WGS sequence"/>
</dbReference>
<evidence type="ECO:0008006" key="3">
    <source>
        <dbReference type="Google" id="ProtNLM"/>
    </source>
</evidence>
<organism evidence="1 2">
    <name type="scientific">Undibacterium terreum</name>
    <dbReference type="NCBI Taxonomy" id="1224302"/>
    <lineage>
        <taxon>Bacteria</taxon>
        <taxon>Pseudomonadati</taxon>
        <taxon>Pseudomonadota</taxon>
        <taxon>Betaproteobacteria</taxon>
        <taxon>Burkholderiales</taxon>
        <taxon>Oxalobacteraceae</taxon>
        <taxon>Undibacterium</taxon>
    </lineage>
</organism>
<dbReference type="EMBL" id="BMED01000001">
    <property type="protein sequence ID" value="GGC65274.1"/>
    <property type="molecule type" value="Genomic_DNA"/>
</dbReference>
<evidence type="ECO:0000313" key="2">
    <source>
        <dbReference type="Proteomes" id="UP000637423"/>
    </source>
</evidence>
<protein>
    <recommendedName>
        <fullName evidence="3">PIN domain-containing protein</fullName>
    </recommendedName>
</protein>
<evidence type="ECO:0000313" key="1">
    <source>
        <dbReference type="EMBL" id="GGC65274.1"/>
    </source>
</evidence>
<dbReference type="InterPro" id="IPR029060">
    <property type="entry name" value="PIN-like_dom_sf"/>
</dbReference>
<dbReference type="Gene3D" id="3.40.50.1010">
    <property type="entry name" value="5'-nuclease"/>
    <property type="match status" value="1"/>
</dbReference>
<name>A0A916U998_9BURK</name>
<gene>
    <name evidence="1" type="ORF">GCM10011396_10320</name>
</gene>
<accession>A0A916U998</accession>